<protein>
    <submittedName>
        <fullName evidence="4">DUF4124 domain-containing protein</fullName>
    </submittedName>
</protein>
<keyword evidence="2" id="KW-0472">Membrane</keyword>
<evidence type="ECO:0000259" key="3">
    <source>
        <dbReference type="Pfam" id="PF13511"/>
    </source>
</evidence>
<dbReference type="EMBL" id="JACWUN010000028">
    <property type="protein sequence ID" value="MBD1401883.1"/>
    <property type="molecule type" value="Genomic_DNA"/>
</dbReference>
<feature type="compositionally biased region" description="Low complexity" evidence="1">
    <location>
        <begin position="129"/>
        <end position="148"/>
    </location>
</feature>
<feature type="transmembrane region" description="Helical" evidence="2">
    <location>
        <begin position="7"/>
        <end position="25"/>
    </location>
</feature>
<comment type="caution">
    <text evidence="4">The sequence shown here is derived from an EMBL/GenBank/DDBJ whole genome shotgun (WGS) entry which is preliminary data.</text>
</comment>
<feature type="compositionally biased region" description="Low complexity" evidence="1">
    <location>
        <begin position="65"/>
        <end position="84"/>
    </location>
</feature>
<evidence type="ECO:0000256" key="1">
    <source>
        <dbReference type="SAM" id="MobiDB-lite"/>
    </source>
</evidence>
<gene>
    <name evidence="4" type="ORF">ICT70_14575</name>
</gene>
<name>A0A8J6QZ65_9BACT</name>
<keyword evidence="2" id="KW-0812">Transmembrane</keyword>
<dbReference type="Proteomes" id="UP000632828">
    <property type="component" value="Unassembled WGS sequence"/>
</dbReference>
<feature type="compositionally biased region" description="Polar residues" evidence="1">
    <location>
        <begin position="149"/>
        <end position="162"/>
    </location>
</feature>
<reference evidence="4" key="1">
    <citation type="submission" date="2020-09" db="EMBL/GenBank/DDBJ databases">
        <title>Pelobacter alkaliphilus sp. nov., a novel anaerobic arsenate-reducing bacterium from terrestrial mud volcano.</title>
        <authorList>
            <person name="Khomyakova M.A."/>
            <person name="Merkel A.Y."/>
            <person name="Slobodkin A.I."/>
        </authorList>
    </citation>
    <scope>NUCLEOTIDE SEQUENCE</scope>
    <source>
        <strain evidence="4">M08fum</strain>
    </source>
</reference>
<feature type="region of interest" description="Disordered" evidence="1">
    <location>
        <begin position="128"/>
        <end position="162"/>
    </location>
</feature>
<evidence type="ECO:0000256" key="2">
    <source>
        <dbReference type="SAM" id="Phobius"/>
    </source>
</evidence>
<dbReference type="RefSeq" id="WP_191157927.1">
    <property type="nucleotide sequence ID" value="NZ_JACWUN010000028.1"/>
</dbReference>
<sequence>MHLFIRLMCFSFPFVFAGALFWPMLEHRFFPPEPPVQQVFQVPVLPVSKPAVQRSLPRPQAETAQPQPRQSVSRQQSPPSSGSRIYRWVDEQGRTVYSDQPSGRGAVVQPLPQIGSVSVSADIQRRVDQQQVQTRQQAQQLISQSAQTGSTNGPPQYNFSNTSAGQKHGYVVISGRVSGGQVCNNLLVKAWAHSDRGRHISGRTDSVSLGDFGSRLFEIKVDSRWNGTGRRPEWDITRLEAYCSL</sequence>
<dbReference type="InterPro" id="IPR025392">
    <property type="entry name" value="DUF4124"/>
</dbReference>
<keyword evidence="5" id="KW-1185">Reference proteome</keyword>
<feature type="region of interest" description="Disordered" evidence="1">
    <location>
        <begin position="53"/>
        <end position="85"/>
    </location>
</feature>
<evidence type="ECO:0000313" key="4">
    <source>
        <dbReference type="EMBL" id="MBD1401883.1"/>
    </source>
</evidence>
<accession>A0A8J6QZ65</accession>
<feature type="domain" description="DUF4124" evidence="3">
    <location>
        <begin position="78"/>
        <end position="114"/>
    </location>
</feature>
<proteinExistence type="predicted"/>
<dbReference type="AlphaFoldDB" id="A0A8J6QZ65"/>
<organism evidence="4 5">
    <name type="scientific">Pelovirga terrestris</name>
    <dbReference type="NCBI Taxonomy" id="2771352"/>
    <lineage>
        <taxon>Bacteria</taxon>
        <taxon>Pseudomonadati</taxon>
        <taxon>Thermodesulfobacteriota</taxon>
        <taxon>Desulfuromonadia</taxon>
        <taxon>Geobacterales</taxon>
        <taxon>Geobacteraceae</taxon>
        <taxon>Pelovirga</taxon>
    </lineage>
</organism>
<keyword evidence="2" id="KW-1133">Transmembrane helix</keyword>
<evidence type="ECO:0000313" key="5">
    <source>
        <dbReference type="Proteomes" id="UP000632828"/>
    </source>
</evidence>
<dbReference type="Pfam" id="PF13511">
    <property type="entry name" value="DUF4124"/>
    <property type="match status" value="1"/>
</dbReference>